<dbReference type="OrthoDB" id="1456570at2"/>
<dbReference type="RefSeq" id="WP_066544343.1">
    <property type="nucleotide sequence ID" value="NZ_MASJ01000008.1"/>
</dbReference>
<feature type="domain" description="Cysteine-rich CPCC" evidence="1">
    <location>
        <begin position="4"/>
        <end position="72"/>
    </location>
</feature>
<gene>
    <name evidence="2" type="ORF">A6M13_12390</name>
</gene>
<evidence type="ECO:0000259" key="1">
    <source>
        <dbReference type="Pfam" id="PF14206"/>
    </source>
</evidence>
<keyword evidence="3" id="KW-1185">Reference proteome</keyword>
<dbReference type="Proteomes" id="UP000093199">
    <property type="component" value="Unassembled WGS sequence"/>
</dbReference>
<dbReference type="AlphaFoldDB" id="A0A1C0YHT1"/>
<comment type="caution">
    <text evidence="2">The sequence shown here is derived from an EMBL/GenBank/DDBJ whole genome shotgun (WGS) entry which is preliminary data.</text>
</comment>
<dbReference type="EMBL" id="MASJ01000008">
    <property type="protein sequence ID" value="OCS86752.1"/>
    <property type="molecule type" value="Genomic_DNA"/>
</dbReference>
<name>A0A1C0YHT1_9BACL</name>
<dbReference type="InterPro" id="IPR025983">
    <property type="entry name" value="Cys_rich_CPCC"/>
</dbReference>
<evidence type="ECO:0000313" key="3">
    <source>
        <dbReference type="Proteomes" id="UP000093199"/>
    </source>
</evidence>
<proteinExistence type="predicted"/>
<sequence>MTLYTCPCCGYRTLEQPPPGTYAICVLCDWEDDAVQYEDVDYAGGANTLSLRTAQRNFQHRELGCAQQHLYKKDKAWRPLPALRHDGHFSDC</sequence>
<accession>A0A1C0YHT1</accession>
<dbReference type="STRING" id="33978.A6M13_12390"/>
<organism evidence="2 3">
    <name type="scientific">Caryophanon tenue</name>
    <dbReference type="NCBI Taxonomy" id="33978"/>
    <lineage>
        <taxon>Bacteria</taxon>
        <taxon>Bacillati</taxon>
        <taxon>Bacillota</taxon>
        <taxon>Bacilli</taxon>
        <taxon>Bacillales</taxon>
        <taxon>Caryophanaceae</taxon>
        <taxon>Caryophanon</taxon>
    </lineage>
</organism>
<dbReference type="Pfam" id="PF14206">
    <property type="entry name" value="Cys_rich_CPCC"/>
    <property type="match status" value="1"/>
</dbReference>
<protein>
    <recommendedName>
        <fullName evidence="1">Cysteine-rich CPCC domain-containing protein</fullName>
    </recommendedName>
</protein>
<evidence type="ECO:0000313" key="2">
    <source>
        <dbReference type="EMBL" id="OCS86752.1"/>
    </source>
</evidence>
<reference evidence="2 3" key="1">
    <citation type="submission" date="2016-07" db="EMBL/GenBank/DDBJ databases">
        <title>Caryophanon tenue genome sequencing.</title>
        <authorList>
            <person name="Verma A."/>
            <person name="Pal Y."/>
            <person name="Krishnamurthi S."/>
        </authorList>
    </citation>
    <scope>NUCLEOTIDE SEQUENCE [LARGE SCALE GENOMIC DNA]</scope>
    <source>
        <strain evidence="2 3">DSM 14152</strain>
    </source>
</reference>